<evidence type="ECO:0000256" key="1">
    <source>
        <dbReference type="SAM" id="MobiDB-lite"/>
    </source>
</evidence>
<dbReference type="Pfam" id="PF04326">
    <property type="entry name" value="SLFN_AlbA_2"/>
    <property type="match status" value="1"/>
</dbReference>
<dbReference type="Gene3D" id="3.30.565.60">
    <property type="match status" value="1"/>
</dbReference>
<gene>
    <name evidence="3" type="ORF">MNBD_GAMMA19-1717</name>
</gene>
<dbReference type="EMBL" id="UOFV01000015">
    <property type="protein sequence ID" value="VAW94328.1"/>
    <property type="molecule type" value="Genomic_DNA"/>
</dbReference>
<evidence type="ECO:0000259" key="2">
    <source>
        <dbReference type="Pfam" id="PF04326"/>
    </source>
</evidence>
<protein>
    <submittedName>
        <fullName evidence="3">Transcriptional regulator</fullName>
    </submittedName>
</protein>
<dbReference type="InterPro" id="IPR038461">
    <property type="entry name" value="Schlafen_AlbA_2_dom_sf"/>
</dbReference>
<reference evidence="3" key="1">
    <citation type="submission" date="2018-06" db="EMBL/GenBank/DDBJ databases">
        <authorList>
            <person name="Zhirakovskaya E."/>
        </authorList>
    </citation>
    <scope>NUCLEOTIDE SEQUENCE</scope>
</reference>
<proteinExistence type="predicted"/>
<dbReference type="AlphaFoldDB" id="A0A3B0ZLN6"/>
<feature type="compositionally biased region" description="Acidic residues" evidence="1">
    <location>
        <begin position="7"/>
        <end position="17"/>
    </location>
</feature>
<sequence>MKRLPDQELEALLDDTESDRAERKETFKGDVPKKARQAVCAFANDLPNHNEPGVLFIGAKDNGVPSGVEVTDQLLLSLADMKTDGNTLPLPVLSVEKRVLKGAEMAVVTVMPSDMPPVKYDGRIWIRTGPRRSIANEQEERILNERRRYKNLPFDIYPIPGAKVTDISKTIFENEYLPAAFAADILEANNRTCEERLASCKMIVSPDDTTPTVLGLLAIGKSPQDFMPGARIQFLRIDGTELADPVIDEEDIGGAMVEMLRRTEEKLKAHNRTVIDITSSPTHIKAMPYPPSAIQQILYNAVLHRTYESTNAPVRVYWFNDRIEINSPGGPYGNVTQENFGEPGITDYRNPNIGDVLKTFGFIQAFGRGIATARKEMEKNGNPPLEFETNRSAVVCTLRGKQ</sequence>
<organism evidence="3">
    <name type="scientific">hydrothermal vent metagenome</name>
    <dbReference type="NCBI Taxonomy" id="652676"/>
    <lineage>
        <taxon>unclassified sequences</taxon>
        <taxon>metagenomes</taxon>
        <taxon>ecological metagenomes</taxon>
    </lineage>
</organism>
<dbReference type="InterPro" id="IPR038475">
    <property type="entry name" value="RecG_C_sf"/>
</dbReference>
<evidence type="ECO:0000313" key="3">
    <source>
        <dbReference type="EMBL" id="VAW94328.1"/>
    </source>
</evidence>
<dbReference type="PANTHER" id="PTHR30595">
    <property type="entry name" value="GLPR-RELATED TRANSCRIPTIONAL REPRESSOR"/>
    <property type="match status" value="1"/>
</dbReference>
<feature type="compositionally biased region" description="Basic and acidic residues" evidence="1">
    <location>
        <begin position="18"/>
        <end position="27"/>
    </location>
</feature>
<dbReference type="PANTHER" id="PTHR30595:SF6">
    <property type="entry name" value="SCHLAFEN ALBA-2 DOMAIN-CONTAINING PROTEIN"/>
    <property type="match status" value="1"/>
</dbReference>
<accession>A0A3B0ZLN6</accession>
<feature type="region of interest" description="Disordered" evidence="1">
    <location>
        <begin position="1"/>
        <end position="27"/>
    </location>
</feature>
<name>A0A3B0ZLN6_9ZZZZ</name>
<dbReference type="InterPro" id="IPR007421">
    <property type="entry name" value="Schlafen_AlbA_2_dom"/>
</dbReference>
<dbReference type="Gene3D" id="3.30.950.30">
    <property type="entry name" value="Schlafen, AAA domain"/>
    <property type="match status" value="1"/>
</dbReference>
<feature type="domain" description="Schlafen AlbA-2" evidence="2">
    <location>
        <begin position="17"/>
        <end position="132"/>
    </location>
</feature>
<dbReference type="Pfam" id="PF13749">
    <property type="entry name" value="HATPase_c_4"/>
    <property type="match status" value="1"/>
</dbReference>